<dbReference type="InterPro" id="IPR050348">
    <property type="entry name" value="Protein-Tyr_Phosphatase"/>
</dbReference>
<keyword evidence="5" id="KW-1185">Reference proteome</keyword>
<organism evidence="5">
    <name type="scientific">Melampsora larici-populina (strain 98AG31 / pathotype 3-4-7)</name>
    <name type="common">Poplar leaf rust fungus</name>
    <dbReference type="NCBI Taxonomy" id="747676"/>
    <lineage>
        <taxon>Eukaryota</taxon>
        <taxon>Fungi</taxon>
        <taxon>Dikarya</taxon>
        <taxon>Basidiomycota</taxon>
        <taxon>Pucciniomycotina</taxon>
        <taxon>Pucciniomycetes</taxon>
        <taxon>Pucciniales</taxon>
        <taxon>Melampsoraceae</taxon>
        <taxon>Melampsora</taxon>
    </lineage>
</organism>
<dbReference type="PANTHER" id="PTHR19134:SF449">
    <property type="entry name" value="TYROSINE-PROTEIN PHOSPHATASE 1"/>
    <property type="match status" value="1"/>
</dbReference>
<dbReference type="InParanoid" id="F4SB76"/>
<dbReference type="PANTHER" id="PTHR19134">
    <property type="entry name" value="RECEPTOR-TYPE TYROSINE-PROTEIN PHOSPHATASE"/>
    <property type="match status" value="1"/>
</dbReference>
<dbReference type="RefSeq" id="XP_007418620.1">
    <property type="nucleotide sequence ID" value="XM_007418558.1"/>
</dbReference>
<dbReference type="PROSITE" id="PS50056">
    <property type="entry name" value="TYR_PHOSPHATASE_2"/>
    <property type="match status" value="1"/>
</dbReference>
<accession>F4SB76</accession>
<protein>
    <recommendedName>
        <fullName evidence="6">Tyrosine specific protein phosphatases domain-containing protein</fullName>
    </recommendedName>
</protein>
<feature type="domain" description="Tyrosine specific protein phosphatases" evidence="3">
    <location>
        <begin position="1"/>
        <end position="110"/>
    </location>
</feature>
<gene>
    <name evidence="4" type="ORF">MELLADRAFT_79766</name>
</gene>
<dbReference type="SMART" id="SM00404">
    <property type="entry name" value="PTPc_motif"/>
    <property type="match status" value="1"/>
</dbReference>
<dbReference type="GeneID" id="18933312"/>
<dbReference type="HOGENOM" id="CLU_1971042_0_0_1"/>
<dbReference type="SUPFAM" id="SSF52799">
    <property type="entry name" value="(Phosphotyrosine protein) phosphatases II"/>
    <property type="match status" value="1"/>
</dbReference>
<feature type="domain" description="Tyrosine-protein phosphatase" evidence="2">
    <location>
        <begin position="1"/>
        <end position="119"/>
    </location>
</feature>
<reference evidence="5" key="1">
    <citation type="journal article" date="2011" name="Proc. Natl. Acad. Sci. U.S.A.">
        <title>Obligate biotrophy features unraveled by the genomic analysis of rust fungi.</title>
        <authorList>
            <person name="Duplessis S."/>
            <person name="Cuomo C.A."/>
            <person name="Lin Y.-C."/>
            <person name="Aerts A."/>
            <person name="Tisserant E."/>
            <person name="Veneault-Fourrey C."/>
            <person name="Joly D.L."/>
            <person name="Hacquard S."/>
            <person name="Amselem J."/>
            <person name="Cantarel B.L."/>
            <person name="Chiu R."/>
            <person name="Coutinho P.M."/>
            <person name="Feau N."/>
            <person name="Field M."/>
            <person name="Frey P."/>
            <person name="Gelhaye E."/>
            <person name="Goldberg J."/>
            <person name="Grabherr M.G."/>
            <person name="Kodira C.D."/>
            <person name="Kohler A."/>
            <person name="Kuees U."/>
            <person name="Lindquist E.A."/>
            <person name="Lucas S.M."/>
            <person name="Mago R."/>
            <person name="Mauceli E."/>
            <person name="Morin E."/>
            <person name="Murat C."/>
            <person name="Pangilinan J.L."/>
            <person name="Park R."/>
            <person name="Pearson M."/>
            <person name="Quesneville H."/>
            <person name="Rouhier N."/>
            <person name="Sakthikumar S."/>
            <person name="Salamov A.A."/>
            <person name="Schmutz J."/>
            <person name="Selles B."/>
            <person name="Shapiro H."/>
            <person name="Tanguay P."/>
            <person name="Tuskan G.A."/>
            <person name="Henrissat B."/>
            <person name="Van de Peer Y."/>
            <person name="Rouze P."/>
            <person name="Ellis J.G."/>
            <person name="Dodds P.N."/>
            <person name="Schein J.E."/>
            <person name="Zhong S."/>
            <person name="Hamelin R.C."/>
            <person name="Grigoriev I.V."/>
            <person name="Szabo L.J."/>
            <person name="Martin F."/>
        </authorList>
    </citation>
    <scope>NUCLEOTIDE SEQUENCE [LARGE SCALE GENOMIC DNA]</scope>
    <source>
        <strain evidence="5">98AG31 / pathotype 3-4-7</strain>
    </source>
</reference>
<evidence type="ECO:0000313" key="4">
    <source>
        <dbReference type="EMBL" id="EGF98100.1"/>
    </source>
</evidence>
<dbReference type="InterPro" id="IPR000242">
    <property type="entry name" value="PTP_cat"/>
</dbReference>
<evidence type="ECO:0000259" key="2">
    <source>
        <dbReference type="PROSITE" id="PS50055"/>
    </source>
</evidence>
<dbReference type="InterPro" id="IPR016130">
    <property type="entry name" value="Tyr_Pase_AS"/>
</dbReference>
<dbReference type="STRING" id="747676.F4SB76"/>
<dbReference type="AlphaFoldDB" id="F4SB76"/>
<evidence type="ECO:0000313" key="5">
    <source>
        <dbReference type="Proteomes" id="UP000001072"/>
    </source>
</evidence>
<dbReference type="VEuPathDB" id="FungiDB:MELLADRAFT_79766"/>
<name>F4SB76_MELLP</name>
<evidence type="ECO:0008006" key="6">
    <source>
        <dbReference type="Google" id="ProtNLM"/>
    </source>
</evidence>
<dbReference type="EMBL" id="GL883185">
    <property type="protein sequence ID" value="EGF98100.1"/>
    <property type="molecule type" value="Genomic_DNA"/>
</dbReference>
<dbReference type="Pfam" id="PF00102">
    <property type="entry name" value="Y_phosphatase"/>
    <property type="match status" value="1"/>
</dbReference>
<comment type="similarity">
    <text evidence="1">Belongs to the protein-tyrosine phosphatase family. Non-receptor class subfamily.</text>
</comment>
<dbReference type="Proteomes" id="UP000001072">
    <property type="component" value="Unassembled WGS sequence"/>
</dbReference>
<dbReference type="Gene3D" id="3.90.190.10">
    <property type="entry name" value="Protein tyrosine phosphatase superfamily"/>
    <property type="match status" value="1"/>
</dbReference>
<dbReference type="PROSITE" id="PS50055">
    <property type="entry name" value="TYR_PHOSPHATASE_PTP"/>
    <property type="match status" value="1"/>
</dbReference>
<dbReference type="InterPro" id="IPR003595">
    <property type="entry name" value="Tyr_Pase_cat"/>
</dbReference>
<dbReference type="KEGG" id="mlr:MELLADRAFT_79766"/>
<sequence>MTSAQPFQTHLVPLLVHCSAGVGRTGTLIAIASCMRRINLLRKSCSGFGALTPQQKAARLSDQSQLGQVGLPGVRLPSLPSGLDHDLVARTVDHLREQRVCMVQTDSQLAYIYKAVASVLGSVIYQM</sequence>
<dbReference type="GO" id="GO:0004725">
    <property type="term" value="F:protein tyrosine phosphatase activity"/>
    <property type="evidence" value="ECO:0007669"/>
    <property type="project" value="InterPro"/>
</dbReference>
<dbReference type="OrthoDB" id="10253954at2759"/>
<evidence type="ECO:0000259" key="3">
    <source>
        <dbReference type="PROSITE" id="PS50056"/>
    </source>
</evidence>
<dbReference type="InterPro" id="IPR000387">
    <property type="entry name" value="Tyr_Pase_dom"/>
</dbReference>
<dbReference type="PRINTS" id="PR00700">
    <property type="entry name" value="PRTYPHPHTASE"/>
</dbReference>
<dbReference type="PROSITE" id="PS00383">
    <property type="entry name" value="TYR_PHOSPHATASE_1"/>
    <property type="match status" value="1"/>
</dbReference>
<dbReference type="InterPro" id="IPR029021">
    <property type="entry name" value="Prot-tyrosine_phosphatase-like"/>
</dbReference>
<evidence type="ECO:0000256" key="1">
    <source>
        <dbReference type="ARBA" id="ARBA00009649"/>
    </source>
</evidence>
<proteinExistence type="inferred from homology"/>